<proteinExistence type="predicted"/>
<comment type="caution">
    <text evidence="1">The sequence shown here is derived from an EMBL/GenBank/DDBJ whole genome shotgun (WGS) entry which is preliminary data.</text>
</comment>
<organism evidence="1 2">
    <name type="scientific">Catellatospora chokoriensis</name>
    <dbReference type="NCBI Taxonomy" id="310353"/>
    <lineage>
        <taxon>Bacteria</taxon>
        <taxon>Bacillati</taxon>
        <taxon>Actinomycetota</taxon>
        <taxon>Actinomycetes</taxon>
        <taxon>Micromonosporales</taxon>
        <taxon>Micromonosporaceae</taxon>
        <taxon>Catellatospora</taxon>
    </lineage>
</organism>
<name>A0A8J3JWV0_9ACTN</name>
<sequence>MLLTMIVLRPPESPGIHLSVSEIVDLLWLNAALSDGVKHIHARAGADCVEVGVFTVASEQSISDYIVRKVCGRAIHSVPALRGWSIHRP</sequence>
<protein>
    <submittedName>
        <fullName evidence="1">Uncharacterized protein</fullName>
    </submittedName>
</protein>
<dbReference type="Proteomes" id="UP000619293">
    <property type="component" value="Unassembled WGS sequence"/>
</dbReference>
<reference evidence="1 2" key="1">
    <citation type="submission" date="2021-01" db="EMBL/GenBank/DDBJ databases">
        <title>Whole genome shotgun sequence of Catellatospora chokoriensis NBRC 107358.</title>
        <authorList>
            <person name="Komaki H."/>
            <person name="Tamura T."/>
        </authorList>
    </citation>
    <scope>NUCLEOTIDE SEQUENCE [LARGE SCALE GENOMIC DNA]</scope>
    <source>
        <strain evidence="1 2">NBRC 107358</strain>
    </source>
</reference>
<dbReference type="AlphaFoldDB" id="A0A8J3JWV0"/>
<evidence type="ECO:0000313" key="1">
    <source>
        <dbReference type="EMBL" id="GIF86595.1"/>
    </source>
</evidence>
<accession>A0A8J3JWV0</accession>
<dbReference type="EMBL" id="BONG01000001">
    <property type="protein sequence ID" value="GIF86595.1"/>
    <property type="molecule type" value="Genomic_DNA"/>
</dbReference>
<gene>
    <name evidence="1" type="ORF">Cch02nite_00390</name>
</gene>
<keyword evidence="2" id="KW-1185">Reference proteome</keyword>
<evidence type="ECO:0000313" key="2">
    <source>
        <dbReference type="Proteomes" id="UP000619293"/>
    </source>
</evidence>